<evidence type="ECO:0000313" key="2">
    <source>
        <dbReference type="Proteomes" id="UP000033684"/>
    </source>
</evidence>
<name>A0A0F3IHB5_9GAMM</name>
<gene>
    <name evidence="1" type="ORF">VZ94_13680</name>
</gene>
<accession>A0A0F3IHB5</accession>
<reference evidence="1 2" key="2">
    <citation type="journal article" date="2016" name="Microb. Ecol.">
        <title>Genome Characteristics of a Novel Type I Methanotroph (Sn10-6) Isolated from a Flooded Indian Rice Field.</title>
        <authorList>
            <person name="Rahalkar M.C."/>
            <person name="Pandit P.S."/>
            <person name="Dhakephalkar P.K."/>
            <person name="Pore S."/>
            <person name="Arora P."/>
            <person name="Kapse N."/>
        </authorList>
    </citation>
    <scope>NUCLEOTIDE SEQUENCE [LARGE SCALE GENOMIC DNA]</scope>
    <source>
        <strain evidence="1 2">Sn10-6</strain>
    </source>
</reference>
<evidence type="ECO:0000313" key="1">
    <source>
        <dbReference type="EMBL" id="KJV06072.1"/>
    </source>
</evidence>
<organism evidence="1 2">
    <name type="scientific">Methylocucumis oryzae</name>
    <dbReference type="NCBI Taxonomy" id="1632867"/>
    <lineage>
        <taxon>Bacteria</taxon>
        <taxon>Pseudomonadati</taxon>
        <taxon>Pseudomonadota</taxon>
        <taxon>Gammaproteobacteria</taxon>
        <taxon>Methylococcales</taxon>
        <taxon>Methylococcaceae</taxon>
        <taxon>Methylocucumis</taxon>
    </lineage>
</organism>
<dbReference type="AlphaFoldDB" id="A0A0F3IHB5"/>
<reference evidence="2" key="1">
    <citation type="submission" date="2015-03" db="EMBL/GenBank/DDBJ databases">
        <title>Draft genome sequence of a novel methanotroph (Sn10-6) isolated from flooded ricefield rhizosphere in India.</title>
        <authorList>
            <person name="Pandit P.S."/>
            <person name="Pore S.D."/>
            <person name="Arora P."/>
            <person name="Kapse N.G."/>
            <person name="Dhakephalkar P.K."/>
            <person name="Rahalkar M.C."/>
        </authorList>
    </citation>
    <scope>NUCLEOTIDE SEQUENCE [LARGE SCALE GENOMIC DNA]</scope>
    <source>
        <strain evidence="2">Sn10-6</strain>
    </source>
</reference>
<protein>
    <submittedName>
        <fullName evidence="1">Uncharacterized protein</fullName>
    </submittedName>
</protein>
<dbReference type="Proteomes" id="UP000033684">
    <property type="component" value="Unassembled WGS sequence"/>
</dbReference>
<keyword evidence="2" id="KW-1185">Reference proteome</keyword>
<comment type="caution">
    <text evidence="1">The sequence shown here is derived from an EMBL/GenBank/DDBJ whole genome shotgun (WGS) entry which is preliminary data.</text>
</comment>
<dbReference type="EMBL" id="LAJX01000136">
    <property type="protein sequence ID" value="KJV06072.1"/>
    <property type="molecule type" value="Genomic_DNA"/>
</dbReference>
<proteinExistence type="predicted"/>
<sequence length="78" mass="8933">MLFFFRLREDDNKLCQSIRDGIMAESLIFANEDIVDLSIEALIKEVEQSSMNKQNLQITAKQSNSGFTFVNLNFEVLA</sequence>